<dbReference type="SUPFAM" id="SSF102198">
    <property type="entry name" value="Putative cyclase"/>
    <property type="match status" value="1"/>
</dbReference>
<reference evidence="1 2" key="1">
    <citation type="journal article" date="2014" name="Int. J. Syst. Evol. Microbiol.">
        <title>Complete genome sequence of Corynebacterium casei LMG S-19264T (=DSM 44701T), isolated from a smear-ripened cheese.</title>
        <authorList>
            <consortium name="US DOE Joint Genome Institute (JGI-PGF)"/>
            <person name="Walter F."/>
            <person name="Albersmeier A."/>
            <person name="Kalinowski J."/>
            <person name="Ruckert C."/>
        </authorList>
    </citation>
    <scope>NUCLEOTIDE SEQUENCE [LARGE SCALE GENOMIC DNA]</scope>
    <source>
        <strain evidence="1 2">CGMCC 1.7029</strain>
    </source>
</reference>
<dbReference type="Pfam" id="PF04199">
    <property type="entry name" value="Cyclase"/>
    <property type="match status" value="1"/>
</dbReference>
<dbReference type="Gene3D" id="3.50.30.50">
    <property type="entry name" value="Putative cyclase"/>
    <property type="match status" value="2"/>
</dbReference>
<dbReference type="Proteomes" id="UP000598196">
    <property type="component" value="Unassembled WGS sequence"/>
</dbReference>
<evidence type="ECO:0000313" key="1">
    <source>
        <dbReference type="EMBL" id="GGO34104.1"/>
    </source>
</evidence>
<sequence length="209" mass="22278">MLAVEGPGLYPVRMTWIDLTRPMDGHLPIYAEAGYADPPFAVHDWCAVEGQGYAVQRLDLGTQTGTHIDAPAHMVAGGATLEALSPSRLIGRYVTFRPGEVLPDRGEAVLLFLNAPDGGEVSRALFDAALALGFPVWVMAGSLRVRGEEPLFLHRALARAGVFLVEDLDAEAARPLPDRGEMIAAPLRLIGTSGAPCRVLARAMAGEGR</sequence>
<organism evidence="1 2">
    <name type="scientific">Gemmobacter aquaticus</name>
    <dbReference type="NCBI Taxonomy" id="490185"/>
    <lineage>
        <taxon>Bacteria</taxon>
        <taxon>Pseudomonadati</taxon>
        <taxon>Pseudomonadota</taxon>
        <taxon>Alphaproteobacteria</taxon>
        <taxon>Rhodobacterales</taxon>
        <taxon>Paracoccaceae</taxon>
        <taxon>Gemmobacter</taxon>
    </lineage>
</organism>
<dbReference type="PANTHER" id="PTHR31118">
    <property type="entry name" value="CYCLASE-LIKE PROTEIN 2"/>
    <property type="match status" value="1"/>
</dbReference>
<dbReference type="PANTHER" id="PTHR31118:SF12">
    <property type="entry name" value="CYCLASE-LIKE PROTEIN 2"/>
    <property type="match status" value="1"/>
</dbReference>
<gene>
    <name evidence="1" type="ORF">GCM10010991_24410</name>
</gene>
<evidence type="ECO:0000313" key="2">
    <source>
        <dbReference type="Proteomes" id="UP000598196"/>
    </source>
</evidence>
<dbReference type="GO" id="GO:0004061">
    <property type="term" value="F:arylformamidase activity"/>
    <property type="evidence" value="ECO:0007669"/>
    <property type="project" value="InterPro"/>
</dbReference>
<dbReference type="GO" id="GO:0019441">
    <property type="term" value="P:L-tryptophan catabolic process to kynurenine"/>
    <property type="evidence" value="ECO:0007669"/>
    <property type="project" value="InterPro"/>
</dbReference>
<dbReference type="EMBL" id="BMLP01000004">
    <property type="protein sequence ID" value="GGO34104.1"/>
    <property type="molecule type" value="Genomic_DNA"/>
</dbReference>
<name>A0A917YL49_9RHOB</name>
<comment type="caution">
    <text evidence="1">The sequence shown here is derived from an EMBL/GenBank/DDBJ whole genome shotgun (WGS) entry which is preliminary data.</text>
</comment>
<dbReference type="InterPro" id="IPR007325">
    <property type="entry name" value="KFase/CYL"/>
</dbReference>
<keyword evidence="2" id="KW-1185">Reference proteome</keyword>
<dbReference type="AlphaFoldDB" id="A0A917YL49"/>
<proteinExistence type="predicted"/>
<dbReference type="InterPro" id="IPR037175">
    <property type="entry name" value="KFase_sf"/>
</dbReference>
<accession>A0A917YL49</accession>
<protein>
    <submittedName>
        <fullName evidence="1">Cyclase</fullName>
    </submittedName>
</protein>